<evidence type="ECO:0000256" key="8">
    <source>
        <dbReference type="ARBA" id="ARBA00023136"/>
    </source>
</evidence>
<dbReference type="Gene3D" id="3.40.190.10">
    <property type="entry name" value="Periplasmic binding protein-like II"/>
    <property type="match status" value="1"/>
</dbReference>
<dbReference type="SUPFAM" id="SSF53850">
    <property type="entry name" value="Periplasmic binding protein-like II"/>
    <property type="match status" value="1"/>
</dbReference>
<keyword evidence="2" id="KW-0813">Transport</keyword>
<keyword evidence="9" id="KW-0675">Receptor</keyword>
<evidence type="ECO:0000256" key="1">
    <source>
        <dbReference type="ARBA" id="ARBA00004651"/>
    </source>
</evidence>
<protein>
    <submittedName>
        <fullName evidence="13">Uncharacterized protein</fullName>
    </submittedName>
</protein>
<dbReference type="PANTHER" id="PTHR42643:SF38">
    <property type="entry name" value="IONOTROPIC RECEPTOR 100A"/>
    <property type="match status" value="1"/>
</dbReference>
<evidence type="ECO:0000256" key="9">
    <source>
        <dbReference type="ARBA" id="ARBA00023170"/>
    </source>
</evidence>
<evidence type="ECO:0000256" key="4">
    <source>
        <dbReference type="ARBA" id="ARBA00022692"/>
    </source>
</evidence>
<keyword evidence="3" id="KW-1003">Cell membrane</keyword>
<dbReference type="GO" id="GO:0015276">
    <property type="term" value="F:ligand-gated monoatomic ion channel activity"/>
    <property type="evidence" value="ECO:0007669"/>
    <property type="project" value="InterPro"/>
</dbReference>
<dbReference type="EMBL" id="OB669427">
    <property type="protein sequence ID" value="CAD7234671.1"/>
    <property type="molecule type" value="Genomic_DNA"/>
</dbReference>
<keyword evidence="12" id="KW-0407">Ion channel</keyword>
<keyword evidence="8" id="KW-0472">Membrane</keyword>
<dbReference type="SMART" id="SM00918">
    <property type="entry name" value="Lig_chan-Glu_bd"/>
    <property type="match status" value="1"/>
</dbReference>
<evidence type="ECO:0000256" key="6">
    <source>
        <dbReference type="ARBA" id="ARBA00023054"/>
    </source>
</evidence>
<dbReference type="FunFam" id="3.40.190.10:FF:000078">
    <property type="entry name" value="glutamate receptor ionotropic, NMDA 3B"/>
    <property type="match status" value="1"/>
</dbReference>
<reference evidence="13" key="1">
    <citation type="submission" date="2020-11" db="EMBL/GenBank/DDBJ databases">
        <authorList>
            <person name="Tran Van P."/>
        </authorList>
    </citation>
    <scope>NUCLEOTIDE SEQUENCE</scope>
</reference>
<keyword evidence="10" id="KW-0325">Glycoprotein</keyword>
<evidence type="ECO:0000313" key="13">
    <source>
        <dbReference type="EMBL" id="CAD7234671.1"/>
    </source>
</evidence>
<keyword evidence="11" id="KW-1071">Ligand-gated ion channel</keyword>
<dbReference type="OrthoDB" id="5984008at2759"/>
<evidence type="ECO:0000256" key="10">
    <source>
        <dbReference type="ARBA" id="ARBA00023180"/>
    </source>
</evidence>
<keyword evidence="6" id="KW-0175">Coiled coil</keyword>
<evidence type="ECO:0000256" key="12">
    <source>
        <dbReference type="ARBA" id="ARBA00023303"/>
    </source>
</evidence>
<dbReference type="Pfam" id="PF10613">
    <property type="entry name" value="Lig_chan-Glu_bd"/>
    <property type="match status" value="1"/>
</dbReference>
<gene>
    <name evidence="13" type="ORF">CTOB1V02_LOCUS12487</name>
</gene>
<dbReference type="InterPro" id="IPR052192">
    <property type="entry name" value="Insect_Ionotropic_Sensory_Rcpt"/>
</dbReference>
<accession>A0A7R8WUC5</accession>
<evidence type="ECO:0000256" key="7">
    <source>
        <dbReference type="ARBA" id="ARBA00023065"/>
    </source>
</evidence>
<evidence type="ECO:0000256" key="2">
    <source>
        <dbReference type="ARBA" id="ARBA00022448"/>
    </source>
</evidence>
<keyword evidence="4" id="KW-0812">Transmembrane</keyword>
<proteinExistence type="predicted"/>
<evidence type="ECO:0000256" key="3">
    <source>
        <dbReference type="ARBA" id="ARBA00022475"/>
    </source>
</evidence>
<dbReference type="GO" id="GO:0043226">
    <property type="term" value="C:organelle"/>
    <property type="evidence" value="ECO:0007669"/>
    <property type="project" value="UniProtKB-ARBA"/>
</dbReference>
<sequence length="296" mass="33212">MKMLTLRSFVGQKLLFHIYTFEHPPSKYLPLFRPGDGAVLYVNGSAGESLVLVTGSAGAIYWDKLEDALQKKTFRDLQGQTLRVSMVNNTPWEIIDEKDLLPEPIISFNKLKSRTIGQTEVSDARGIDMEILKTLAQHMNFSYRLLLSSDGQWGTVGPGNIFSGMIGDVQCNLSDMAISEITMTSTRSEVIQFTTPYYYEILVFVTQQHSPTAALSFVLLRYIWIWLLIFLSLVLCSLVLWLSAKFGRYSKMKLSVGSSLLTSYQILTQQSVTRVDVGTGGRFLLSSWMFASVVIA</sequence>
<dbReference type="GO" id="GO:0005886">
    <property type="term" value="C:plasma membrane"/>
    <property type="evidence" value="ECO:0007669"/>
    <property type="project" value="UniProtKB-SubCell"/>
</dbReference>
<comment type="subcellular location">
    <subcellularLocation>
        <location evidence="1">Cell membrane</location>
        <topology evidence="1">Multi-pass membrane protein</topology>
    </subcellularLocation>
</comment>
<feature type="non-terminal residue" evidence="13">
    <location>
        <position position="296"/>
    </location>
</feature>
<dbReference type="AlphaFoldDB" id="A0A7R8WUC5"/>
<keyword evidence="5" id="KW-1133">Transmembrane helix</keyword>
<evidence type="ECO:0000256" key="5">
    <source>
        <dbReference type="ARBA" id="ARBA00022989"/>
    </source>
</evidence>
<dbReference type="PANTHER" id="PTHR42643">
    <property type="entry name" value="IONOTROPIC RECEPTOR 20A-RELATED"/>
    <property type="match status" value="1"/>
</dbReference>
<dbReference type="InterPro" id="IPR019594">
    <property type="entry name" value="Glu/Gly-bd"/>
</dbReference>
<dbReference type="Gene3D" id="1.10.287.70">
    <property type="match status" value="1"/>
</dbReference>
<keyword evidence="7" id="KW-0406">Ion transport</keyword>
<evidence type="ECO:0000256" key="11">
    <source>
        <dbReference type="ARBA" id="ARBA00023286"/>
    </source>
</evidence>
<organism evidence="13">
    <name type="scientific">Cyprideis torosa</name>
    <dbReference type="NCBI Taxonomy" id="163714"/>
    <lineage>
        <taxon>Eukaryota</taxon>
        <taxon>Metazoa</taxon>
        <taxon>Ecdysozoa</taxon>
        <taxon>Arthropoda</taxon>
        <taxon>Crustacea</taxon>
        <taxon>Oligostraca</taxon>
        <taxon>Ostracoda</taxon>
        <taxon>Podocopa</taxon>
        <taxon>Podocopida</taxon>
        <taxon>Cytherocopina</taxon>
        <taxon>Cytheroidea</taxon>
        <taxon>Cytherideidae</taxon>
        <taxon>Cyprideis</taxon>
    </lineage>
</organism>
<name>A0A7R8WUC5_9CRUS</name>